<evidence type="ECO:0000313" key="3">
    <source>
        <dbReference type="Proteomes" id="UP000230859"/>
    </source>
</evidence>
<sequence>MSMKKESNLLVLDLETQKTFNEVGRQNVHKLKVSVVSTYDYLTDAYQSYEEHEIHQLEERLKTVDCLIGFNIRRFDLVVLQPYLFISVDSIPVLDLLEEIEKVRGHRVSLQSVAQATIEIVKTGQGLEAVDLFKRGQMDKLKEYCENDVKLTKDVYEYGKKNKKVYFISNRDWKKYEIPIQWGHVETLKKANVFPTSLF</sequence>
<gene>
    <name evidence="2" type="ORF">COV74_03410</name>
</gene>
<dbReference type="Proteomes" id="UP000230859">
    <property type="component" value="Unassembled WGS sequence"/>
</dbReference>
<keyword evidence="2" id="KW-0067">ATP-binding</keyword>
<comment type="caution">
    <text evidence="2">The sequence shown here is derived from an EMBL/GenBank/DDBJ whole genome shotgun (WGS) entry which is preliminary data.</text>
</comment>
<keyword evidence="2" id="KW-0378">Hydrolase</keyword>
<dbReference type="Gene3D" id="3.30.420.10">
    <property type="entry name" value="Ribonuclease H-like superfamily/Ribonuclease H"/>
    <property type="match status" value="1"/>
</dbReference>
<dbReference type="Pfam" id="PF13482">
    <property type="entry name" value="RNase_H_2"/>
    <property type="match status" value="1"/>
</dbReference>
<evidence type="ECO:0000313" key="2">
    <source>
        <dbReference type="EMBL" id="PIQ86799.1"/>
    </source>
</evidence>
<evidence type="ECO:0000259" key="1">
    <source>
        <dbReference type="Pfam" id="PF13482"/>
    </source>
</evidence>
<accession>A0A2H0LQT6</accession>
<keyword evidence="2" id="KW-0547">Nucleotide-binding</keyword>
<dbReference type="GO" id="GO:0004386">
    <property type="term" value="F:helicase activity"/>
    <property type="evidence" value="ECO:0007669"/>
    <property type="project" value="UniProtKB-KW"/>
</dbReference>
<dbReference type="InterPro" id="IPR036397">
    <property type="entry name" value="RNaseH_sf"/>
</dbReference>
<name>A0A2H0LQT6_9BACT</name>
<proteinExistence type="predicted"/>
<dbReference type="EMBL" id="PCVY01000029">
    <property type="protein sequence ID" value="PIQ86799.1"/>
    <property type="molecule type" value="Genomic_DNA"/>
</dbReference>
<protein>
    <submittedName>
        <fullName evidence="2">Helicase</fullName>
    </submittedName>
</protein>
<keyword evidence="2" id="KW-0347">Helicase</keyword>
<feature type="domain" description="YprB ribonuclease H-like" evidence="1">
    <location>
        <begin position="12"/>
        <end position="157"/>
    </location>
</feature>
<dbReference type="GO" id="GO:0003676">
    <property type="term" value="F:nucleic acid binding"/>
    <property type="evidence" value="ECO:0007669"/>
    <property type="project" value="InterPro"/>
</dbReference>
<dbReference type="SUPFAM" id="SSF53098">
    <property type="entry name" value="Ribonuclease H-like"/>
    <property type="match status" value="1"/>
</dbReference>
<reference evidence="2 3" key="1">
    <citation type="submission" date="2017-09" db="EMBL/GenBank/DDBJ databases">
        <title>Depth-based differentiation of microbial function through sediment-hosted aquifers and enrichment of novel symbionts in the deep terrestrial subsurface.</title>
        <authorList>
            <person name="Probst A.J."/>
            <person name="Ladd B."/>
            <person name="Jarett J.K."/>
            <person name="Geller-Mcgrath D.E."/>
            <person name="Sieber C.M."/>
            <person name="Emerson J.B."/>
            <person name="Anantharaman K."/>
            <person name="Thomas B.C."/>
            <person name="Malmstrom R."/>
            <person name="Stieglmeier M."/>
            <person name="Klingl A."/>
            <person name="Woyke T."/>
            <person name="Ryan C.M."/>
            <person name="Banfield J.F."/>
        </authorList>
    </citation>
    <scope>NUCLEOTIDE SEQUENCE [LARGE SCALE GENOMIC DNA]</scope>
    <source>
        <strain evidence="2">CG11_big_fil_rev_8_21_14_0_20_45_26</strain>
    </source>
</reference>
<organism evidence="2 3">
    <name type="scientific">Candidatus Abzuiibacterium crystallinum</name>
    <dbReference type="NCBI Taxonomy" id="1974748"/>
    <lineage>
        <taxon>Bacteria</taxon>
        <taxon>Pseudomonadati</taxon>
        <taxon>Candidatus Omnitrophota</taxon>
        <taxon>Candidatus Abzuiibacterium</taxon>
    </lineage>
</organism>
<dbReference type="InterPro" id="IPR038720">
    <property type="entry name" value="YprB_RNase_H-like_dom"/>
</dbReference>
<dbReference type="AlphaFoldDB" id="A0A2H0LQT6"/>
<dbReference type="InterPro" id="IPR012337">
    <property type="entry name" value="RNaseH-like_sf"/>
</dbReference>